<dbReference type="Gene3D" id="3.90.190.20">
    <property type="entry name" value="Mur ligase, C-terminal domain"/>
    <property type="match status" value="1"/>
</dbReference>
<dbReference type="NCBIfam" id="NF001126">
    <property type="entry name" value="PRK00139.1-4"/>
    <property type="match status" value="1"/>
</dbReference>
<comment type="similarity">
    <text evidence="2 8">Belongs to the MurCDEF family. MurE subfamily.</text>
</comment>
<comment type="pathway">
    <text evidence="1 8 9">Cell wall biogenesis; peptidoglycan biosynthesis.</text>
</comment>
<evidence type="ECO:0000256" key="1">
    <source>
        <dbReference type="ARBA" id="ARBA00004752"/>
    </source>
</evidence>
<comment type="caution">
    <text evidence="8">Lacks conserved residue(s) required for the propagation of feature annotation.</text>
</comment>
<evidence type="ECO:0000313" key="13">
    <source>
        <dbReference type="EMBL" id="MFC2950199.1"/>
    </source>
</evidence>
<feature type="modified residue" description="N6-carboxylysine" evidence="8">
    <location>
        <position position="218"/>
    </location>
</feature>
<dbReference type="InterPro" id="IPR036615">
    <property type="entry name" value="Mur_ligase_C_dom_sf"/>
</dbReference>
<keyword evidence="8" id="KW-0963">Cytoplasm</keyword>
<feature type="binding site" evidence="8">
    <location>
        <position position="384"/>
    </location>
    <ligand>
        <name>meso-2,6-diaminopimelate</name>
        <dbReference type="ChEBI" id="CHEBI:57791"/>
    </ligand>
</feature>
<evidence type="ECO:0000313" key="14">
    <source>
        <dbReference type="Proteomes" id="UP001595387"/>
    </source>
</evidence>
<dbReference type="NCBIfam" id="TIGR01085">
    <property type="entry name" value="murE"/>
    <property type="match status" value="1"/>
</dbReference>
<reference evidence="14" key="1">
    <citation type="journal article" date="2019" name="Int. J. Syst. Evol. Microbiol.">
        <title>The Global Catalogue of Microorganisms (GCM) 10K type strain sequencing project: providing services to taxonomists for standard genome sequencing and annotation.</title>
        <authorList>
            <consortium name="The Broad Institute Genomics Platform"/>
            <consortium name="The Broad Institute Genome Sequencing Center for Infectious Disease"/>
            <person name="Wu L."/>
            <person name="Ma J."/>
        </authorList>
    </citation>
    <scope>NUCLEOTIDE SEQUENCE [LARGE SCALE GENOMIC DNA]</scope>
    <source>
        <strain evidence="14">KCTC 13193</strain>
    </source>
</reference>
<dbReference type="SUPFAM" id="SSF53244">
    <property type="entry name" value="MurD-like peptide ligases, peptide-binding domain"/>
    <property type="match status" value="1"/>
</dbReference>
<dbReference type="RefSeq" id="WP_390308278.1">
    <property type="nucleotide sequence ID" value="NZ_JBHRRZ010000040.1"/>
</dbReference>
<keyword evidence="8 13" id="KW-0436">Ligase</keyword>
<dbReference type="EMBL" id="JBHRRZ010000040">
    <property type="protein sequence ID" value="MFC2950199.1"/>
    <property type="molecule type" value="Genomic_DNA"/>
</dbReference>
<evidence type="ECO:0000256" key="7">
    <source>
        <dbReference type="ARBA" id="ARBA00023316"/>
    </source>
</evidence>
<dbReference type="GO" id="GO:0008765">
    <property type="term" value="F:UDP-N-acetylmuramoylalanyl-D-glutamate-2,6-diaminopimelate ligase activity"/>
    <property type="evidence" value="ECO:0007669"/>
    <property type="project" value="UniProtKB-EC"/>
</dbReference>
<dbReference type="InterPro" id="IPR004101">
    <property type="entry name" value="Mur_ligase_C"/>
</dbReference>
<evidence type="ECO:0000256" key="3">
    <source>
        <dbReference type="ARBA" id="ARBA00022618"/>
    </source>
</evidence>
<keyword evidence="7 8" id="KW-0961">Cell wall biogenesis/degradation</keyword>
<evidence type="ECO:0000256" key="4">
    <source>
        <dbReference type="ARBA" id="ARBA00022960"/>
    </source>
</evidence>
<comment type="catalytic activity">
    <reaction evidence="8">
        <text>UDP-N-acetyl-alpha-D-muramoyl-L-alanyl-D-glutamate + meso-2,6-diaminopimelate + ATP = UDP-N-acetyl-alpha-D-muramoyl-L-alanyl-gamma-D-glutamyl-meso-2,6-diaminopimelate + ADP + phosphate + H(+)</text>
        <dbReference type="Rhea" id="RHEA:23676"/>
        <dbReference type="ChEBI" id="CHEBI:15378"/>
        <dbReference type="ChEBI" id="CHEBI:30616"/>
        <dbReference type="ChEBI" id="CHEBI:43474"/>
        <dbReference type="ChEBI" id="CHEBI:57791"/>
        <dbReference type="ChEBI" id="CHEBI:83900"/>
        <dbReference type="ChEBI" id="CHEBI:83905"/>
        <dbReference type="ChEBI" id="CHEBI:456216"/>
        <dbReference type="EC" id="6.3.2.13"/>
    </reaction>
</comment>
<dbReference type="InterPro" id="IPR000713">
    <property type="entry name" value="Mur_ligase_N"/>
</dbReference>
<feature type="binding site" evidence="8">
    <location>
        <begin position="151"/>
        <end position="152"/>
    </location>
    <ligand>
        <name>UDP-N-acetyl-alpha-D-muramoyl-L-alanyl-D-glutamate</name>
        <dbReference type="ChEBI" id="CHEBI:83900"/>
    </ligand>
</feature>
<keyword evidence="5 8" id="KW-0573">Peptidoglycan synthesis</keyword>
<evidence type="ECO:0000256" key="9">
    <source>
        <dbReference type="RuleBase" id="RU004135"/>
    </source>
</evidence>
<keyword evidence="14" id="KW-1185">Reference proteome</keyword>
<dbReference type="Gene3D" id="3.40.1390.10">
    <property type="entry name" value="MurE/MurF, N-terminal domain"/>
    <property type="match status" value="1"/>
</dbReference>
<feature type="binding site" evidence="8">
    <location>
        <position position="178"/>
    </location>
    <ligand>
        <name>UDP-N-acetyl-alpha-D-muramoyl-L-alanyl-D-glutamate</name>
        <dbReference type="ChEBI" id="CHEBI:83900"/>
    </ligand>
</feature>
<dbReference type="SUPFAM" id="SSF53623">
    <property type="entry name" value="MurD-like peptide ligases, catalytic domain"/>
    <property type="match status" value="1"/>
</dbReference>
<dbReference type="InterPro" id="IPR035911">
    <property type="entry name" value="MurE/MurF_N"/>
</dbReference>
<keyword evidence="8" id="KW-0547">Nucleotide-binding</keyword>
<feature type="domain" description="Mur ligase N-terminal catalytic" evidence="10">
    <location>
        <begin position="24"/>
        <end position="95"/>
    </location>
</feature>
<feature type="domain" description="Mur ligase C-terminal" evidence="11">
    <location>
        <begin position="335"/>
        <end position="460"/>
    </location>
</feature>
<feature type="short sequence motif" description="Meso-diaminopimelate recognition motif" evidence="8">
    <location>
        <begin position="408"/>
        <end position="411"/>
    </location>
</feature>
<organism evidence="13 14">
    <name type="scientific">Virgibacillus sediminis</name>
    <dbReference type="NCBI Taxonomy" id="202260"/>
    <lineage>
        <taxon>Bacteria</taxon>
        <taxon>Bacillati</taxon>
        <taxon>Bacillota</taxon>
        <taxon>Bacilli</taxon>
        <taxon>Bacillales</taxon>
        <taxon>Bacillaceae</taxon>
        <taxon>Virgibacillus</taxon>
    </lineage>
</organism>
<comment type="PTM">
    <text evidence="8">Carboxylation is probably crucial for Mg(2+) binding and, consequently, for the gamma-phosphate positioning of ATP.</text>
</comment>
<evidence type="ECO:0000256" key="8">
    <source>
        <dbReference type="HAMAP-Rule" id="MF_00208"/>
    </source>
</evidence>
<feature type="binding site" evidence="8">
    <location>
        <position position="31"/>
    </location>
    <ligand>
        <name>UDP-N-acetyl-alpha-D-muramoyl-L-alanyl-D-glutamate</name>
        <dbReference type="ChEBI" id="CHEBI:83900"/>
    </ligand>
</feature>
<comment type="cofactor">
    <cofactor evidence="8">
        <name>Mg(2+)</name>
        <dbReference type="ChEBI" id="CHEBI:18420"/>
    </cofactor>
</comment>
<feature type="binding site" evidence="8">
    <location>
        <begin position="109"/>
        <end position="115"/>
    </location>
    <ligand>
        <name>ATP</name>
        <dbReference type="ChEBI" id="CHEBI:30616"/>
    </ligand>
</feature>
<feature type="binding site" evidence="8">
    <location>
        <position position="150"/>
    </location>
    <ligand>
        <name>UDP-N-acetyl-alpha-D-muramoyl-L-alanyl-D-glutamate</name>
        <dbReference type="ChEBI" id="CHEBI:83900"/>
    </ligand>
</feature>
<feature type="domain" description="Mur ligase central" evidence="12">
    <location>
        <begin position="107"/>
        <end position="313"/>
    </location>
</feature>
<feature type="binding site" evidence="8">
    <location>
        <position position="458"/>
    </location>
    <ligand>
        <name>meso-2,6-diaminopimelate</name>
        <dbReference type="ChEBI" id="CHEBI:57791"/>
    </ligand>
</feature>
<gene>
    <name evidence="8" type="primary">murE</name>
    <name evidence="13" type="ORF">ACFODW_17890</name>
</gene>
<accession>A0ABV7AAR8</accession>
<dbReference type="PANTHER" id="PTHR23135">
    <property type="entry name" value="MUR LIGASE FAMILY MEMBER"/>
    <property type="match status" value="1"/>
</dbReference>
<evidence type="ECO:0000259" key="12">
    <source>
        <dbReference type="Pfam" id="PF08245"/>
    </source>
</evidence>
<name>A0ABV7AAR8_9BACI</name>
<dbReference type="InterPro" id="IPR036565">
    <property type="entry name" value="Mur-like_cat_sf"/>
</dbReference>
<proteinExistence type="inferred from homology"/>
<comment type="caution">
    <text evidence="13">The sequence shown here is derived from an EMBL/GenBank/DDBJ whole genome shotgun (WGS) entry which is preliminary data.</text>
</comment>
<comment type="function">
    <text evidence="8">Catalyzes the addition of meso-diaminopimelic acid to the nucleotide precursor UDP-N-acetylmuramoyl-L-alanyl-D-glutamate (UMAG) in the biosynthesis of bacterial cell-wall peptidoglycan.</text>
</comment>
<sequence>MKLMELLWSIPFYETASSLENIAVNSIEIDSRKVKAGSLFVCIEGSEKDGHHYAEEAARNGAVAILSEKRLEVGTPTIIVPDTVRALAMLAVRFYGNPTSNIPLIGVTGTNGKTTVSYLLESIFSQWHKKTAIVGTIQMKVGEDTFPVPNTTPDALFLQRAFFEMKKRGIDQAIMEVSSHALDMGRIYGCDYDIAVFTNLSQDHLDYHKNLEDYLWAKSLLFSQMGNKYEAGNPKFAVLNEDDPASRKLAKSTAQHVVTYGMKRNALVMAKHVRLTAEGTYFELVTPQGNMKIRSKLIGMFNVYNMLAACTAAIVSGVPLATIRDGLEKIQGVSGRFEPVFAGQSYSVIVDYAHTPDSLENVLQAISRFARRKIYIVVGCGGDRDRSKRPLMAKAALKYADYALFTSDNPRTEDPASILHDMTQGLEKGNYEVIIDRKQAIKTAVSLAEEEDIILIAGKGHETYQQIGHTKYEFDDRKVAKDAIRAKEK</sequence>
<evidence type="ECO:0000256" key="5">
    <source>
        <dbReference type="ARBA" id="ARBA00022984"/>
    </source>
</evidence>
<dbReference type="SUPFAM" id="SSF63418">
    <property type="entry name" value="MurE/MurF N-terminal domain"/>
    <property type="match status" value="1"/>
</dbReference>
<comment type="subcellular location">
    <subcellularLocation>
        <location evidence="8 9">Cytoplasm</location>
    </subcellularLocation>
</comment>
<feature type="binding site" evidence="8">
    <location>
        <begin position="408"/>
        <end position="411"/>
    </location>
    <ligand>
        <name>meso-2,6-diaminopimelate</name>
        <dbReference type="ChEBI" id="CHEBI:57791"/>
    </ligand>
</feature>
<keyword evidence="8" id="KW-0460">Magnesium</keyword>
<evidence type="ECO:0000256" key="2">
    <source>
        <dbReference type="ARBA" id="ARBA00005898"/>
    </source>
</evidence>
<feature type="binding site" evidence="8">
    <location>
        <position position="462"/>
    </location>
    <ligand>
        <name>meso-2,6-diaminopimelate</name>
        <dbReference type="ChEBI" id="CHEBI:57791"/>
    </ligand>
</feature>
<evidence type="ECO:0000259" key="11">
    <source>
        <dbReference type="Pfam" id="PF02875"/>
    </source>
</evidence>
<keyword evidence="3 8" id="KW-0132">Cell division</keyword>
<dbReference type="PANTHER" id="PTHR23135:SF4">
    <property type="entry name" value="UDP-N-ACETYLMURAMOYL-L-ALANYL-D-GLUTAMATE--2,6-DIAMINOPIMELATE LIGASE MURE HOMOLOG, CHLOROPLASTIC"/>
    <property type="match status" value="1"/>
</dbReference>
<dbReference type="HAMAP" id="MF_00208">
    <property type="entry name" value="MurE"/>
    <property type="match status" value="1"/>
</dbReference>
<dbReference type="NCBIfam" id="NF001124">
    <property type="entry name" value="PRK00139.1-2"/>
    <property type="match status" value="1"/>
</dbReference>
<feature type="binding site" evidence="8">
    <location>
        <position position="186"/>
    </location>
    <ligand>
        <name>UDP-N-acetyl-alpha-D-muramoyl-L-alanyl-D-glutamate</name>
        <dbReference type="ChEBI" id="CHEBI:83900"/>
    </ligand>
</feature>
<keyword evidence="4 8" id="KW-0133">Cell shape</keyword>
<keyword evidence="8" id="KW-0067">ATP-binding</keyword>
<keyword evidence="6 8" id="KW-0131">Cell cycle</keyword>
<evidence type="ECO:0000259" key="10">
    <source>
        <dbReference type="Pfam" id="PF01225"/>
    </source>
</evidence>
<dbReference type="Pfam" id="PF02875">
    <property type="entry name" value="Mur_ligase_C"/>
    <property type="match status" value="1"/>
</dbReference>
<dbReference type="Gene3D" id="3.40.1190.10">
    <property type="entry name" value="Mur-like, catalytic domain"/>
    <property type="match status" value="1"/>
</dbReference>
<evidence type="ECO:0000256" key="6">
    <source>
        <dbReference type="ARBA" id="ARBA00023306"/>
    </source>
</evidence>
<dbReference type="InterPro" id="IPR013221">
    <property type="entry name" value="Mur_ligase_cen"/>
</dbReference>
<dbReference type="EC" id="6.3.2.13" evidence="8"/>
<dbReference type="InterPro" id="IPR005761">
    <property type="entry name" value="UDP-N-AcMur-Glu-dNH2Pim_ligase"/>
</dbReference>
<dbReference type="Proteomes" id="UP001595387">
    <property type="component" value="Unassembled WGS sequence"/>
</dbReference>
<protein>
    <recommendedName>
        <fullName evidence="8">UDP-N-acetylmuramoyl-L-alanyl-D-glutamate--2,6-diaminopimelate ligase</fullName>
        <ecNumber evidence="8">6.3.2.13</ecNumber>
    </recommendedName>
    <alternativeName>
        <fullName evidence="8">Meso-A2pm-adding enzyme</fullName>
    </alternativeName>
    <alternativeName>
        <fullName evidence="8">Meso-diaminopimelate-adding enzyme</fullName>
    </alternativeName>
    <alternativeName>
        <fullName evidence="8">UDP-MurNAc-L-Ala-D-Glu:meso-diaminopimelate ligase</fullName>
    </alternativeName>
    <alternativeName>
        <fullName evidence="8">UDP-MurNAc-tripeptide synthetase</fullName>
    </alternativeName>
    <alternativeName>
        <fullName evidence="8">UDP-N-acetylmuramyl-tripeptide synthetase</fullName>
    </alternativeName>
</protein>
<dbReference type="Pfam" id="PF01225">
    <property type="entry name" value="Mur_ligase"/>
    <property type="match status" value="1"/>
</dbReference>
<dbReference type="Pfam" id="PF08245">
    <property type="entry name" value="Mur_ligase_M"/>
    <property type="match status" value="1"/>
</dbReference>